<gene>
    <name evidence="1" type="ORF">HYFRA_00009670</name>
</gene>
<organism evidence="1 2">
    <name type="scientific">Hymenoscyphus fraxineus</name>
    <dbReference type="NCBI Taxonomy" id="746836"/>
    <lineage>
        <taxon>Eukaryota</taxon>
        <taxon>Fungi</taxon>
        <taxon>Dikarya</taxon>
        <taxon>Ascomycota</taxon>
        <taxon>Pezizomycotina</taxon>
        <taxon>Leotiomycetes</taxon>
        <taxon>Helotiales</taxon>
        <taxon>Helotiaceae</taxon>
        <taxon>Hymenoscyphus</taxon>
    </lineage>
</organism>
<comment type="caution">
    <text evidence="1">The sequence shown here is derived from an EMBL/GenBank/DDBJ whole genome shotgun (WGS) entry which is preliminary data.</text>
</comment>
<dbReference type="EMBL" id="CAJVRL010000046">
    <property type="protein sequence ID" value="CAG8952564.1"/>
    <property type="molecule type" value="Genomic_DNA"/>
</dbReference>
<accession>A0A9N9PH36</accession>
<name>A0A9N9PH36_9HELO</name>
<reference evidence="1" key="1">
    <citation type="submission" date="2021-07" db="EMBL/GenBank/DDBJ databases">
        <authorList>
            <person name="Durling M."/>
        </authorList>
    </citation>
    <scope>NUCLEOTIDE SEQUENCE</scope>
</reference>
<evidence type="ECO:0000313" key="2">
    <source>
        <dbReference type="Proteomes" id="UP000696280"/>
    </source>
</evidence>
<sequence>MLMAQALTGLLRLFDSRVTINSLSIAILLEKTPKMLTQVLWRTMSKQNPDGSWEQCRFPGETAYGVLTLVALQDFPWMNELKAQVQRSIEKSRGFLEISRSKLPGPSNEPQWKIEAALTGSYFILPELRNSHLVMFPRHEDRENKLLKFLAFDWITARNISLSERPFSNLLLWRETHVSMFTVQIDTYMESIVEKFENGLQ</sequence>
<protein>
    <submittedName>
        <fullName evidence="1">Uncharacterized protein</fullName>
    </submittedName>
</protein>
<dbReference type="OrthoDB" id="3546915at2759"/>
<proteinExistence type="predicted"/>
<dbReference type="AlphaFoldDB" id="A0A9N9PH36"/>
<evidence type="ECO:0000313" key="1">
    <source>
        <dbReference type="EMBL" id="CAG8952564.1"/>
    </source>
</evidence>
<keyword evidence="2" id="KW-1185">Reference proteome</keyword>
<dbReference type="Proteomes" id="UP000696280">
    <property type="component" value="Unassembled WGS sequence"/>
</dbReference>